<dbReference type="CDD" id="cd09859">
    <property type="entry name" value="PIN_53EXO"/>
    <property type="match status" value="1"/>
</dbReference>
<keyword evidence="11" id="KW-0175">Coiled coil</keyword>
<dbReference type="InterPro" id="IPR036279">
    <property type="entry name" value="5-3_exonuclease_C_sf"/>
</dbReference>
<evidence type="ECO:0000256" key="3">
    <source>
        <dbReference type="ARBA" id="ARBA00022679"/>
    </source>
</evidence>
<keyword evidence="3" id="KW-0808">Transferase</keyword>
<comment type="caution">
    <text evidence="14">The sequence shown here is derived from an EMBL/GenBank/DDBJ whole genome shotgun (WGS) entry which is preliminary data.</text>
</comment>
<accession>A0A1G2F7J4</accession>
<dbReference type="Gene3D" id="3.40.50.1010">
    <property type="entry name" value="5'-nuclease"/>
    <property type="match status" value="1"/>
</dbReference>
<dbReference type="CDD" id="cd08637">
    <property type="entry name" value="DNA_pol_A_pol_I_C"/>
    <property type="match status" value="1"/>
</dbReference>
<dbReference type="InterPro" id="IPR001098">
    <property type="entry name" value="DNA-dir_DNA_pol_A_palm_dom"/>
</dbReference>
<dbReference type="GO" id="GO:0008409">
    <property type="term" value="F:5'-3' exonuclease activity"/>
    <property type="evidence" value="ECO:0007669"/>
    <property type="project" value="InterPro"/>
</dbReference>
<dbReference type="Gene3D" id="1.20.1060.10">
    <property type="entry name" value="Taq DNA Polymerase, Chain T, domain 4"/>
    <property type="match status" value="1"/>
</dbReference>
<keyword evidence="5" id="KW-0235">DNA replication</keyword>
<dbReference type="GO" id="GO:0003677">
    <property type="term" value="F:DNA binding"/>
    <property type="evidence" value="ECO:0007669"/>
    <property type="project" value="UniProtKB-KW"/>
</dbReference>
<dbReference type="SMART" id="SM00279">
    <property type="entry name" value="HhH2"/>
    <property type="match status" value="1"/>
</dbReference>
<dbReference type="InterPro" id="IPR020046">
    <property type="entry name" value="5-3_exonucl_a-hlix_arch_N"/>
</dbReference>
<evidence type="ECO:0000259" key="13">
    <source>
        <dbReference type="SMART" id="SM00482"/>
    </source>
</evidence>
<dbReference type="CDD" id="cd09898">
    <property type="entry name" value="H3TH_53EXO"/>
    <property type="match status" value="1"/>
</dbReference>
<dbReference type="GO" id="GO:0003887">
    <property type="term" value="F:DNA-directed DNA polymerase activity"/>
    <property type="evidence" value="ECO:0007669"/>
    <property type="project" value="UniProtKB-KW"/>
</dbReference>
<dbReference type="Pfam" id="PF00476">
    <property type="entry name" value="DNA_pol_A"/>
    <property type="match status" value="1"/>
</dbReference>
<keyword evidence="9" id="KW-0234">DNA repair</keyword>
<dbReference type="InterPro" id="IPR008918">
    <property type="entry name" value="HhH2"/>
</dbReference>
<dbReference type="InterPro" id="IPR002421">
    <property type="entry name" value="5-3_exonuclease"/>
</dbReference>
<dbReference type="PRINTS" id="PR00868">
    <property type="entry name" value="DNAPOLI"/>
</dbReference>
<dbReference type="PANTHER" id="PTHR10133:SF27">
    <property type="entry name" value="DNA POLYMERASE NU"/>
    <property type="match status" value="1"/>
</dbReference>
<name>A0A1G2F7J4_9BACT</name>
<dbReference type="FunFam" id="1.10.150.20:FF:000003">
    <property type="entry name" value="DNA polymerase I"/>
    <property type="match status" value="1"/>
</dbReference>
<organism evidence="14 15">
    <name type="scientific">Candidatus Portnoybacteria bacterium RBG_19FT_COMBO_36_7</name>
    <dbReference type="NCBI Taxonomy" id="1801992"/>
    <lineage>
        <taxon>Bacteria</taxon>
        <taxon>Candidatus Portnoyibacteriota</taxon>
    </lineage>
</organism>
<protein>
    <recommendedName>
        <fullName evidence="2">DNA-directed DNA polymerase</fullName>
        <ecNumber evidence="2">2.7.7.7</ecNumber>
    </recommendedName>
</protein>
<dbReference type="Pfam" id="PF02739">
    <property type="entry name" value="5_3_exonuc_N"/>
    <property type="match status" value="1"/>
</dbReference>
<dbReference type="InterPro" id="IPR043502">
    <property type="entry name" value="DNA/RNA_pol_sf"/>
</dbReference>
<proteinExistence type="inferred from homology"/>
<keyword evidence="6" id="KW-0227">DNA damage</keyword>
<dbReference type="SMART" id="SM00482">
    <property type="entry name" value="POLAc"/>
    <property type="match status" value="1"/>
</dbReference>
<dbReference type="SUPFAM" id="SSF47807">
    <property type="entry name" value="5' to 3' exonuclease, C-terminal subdomain"/>
    <property type="match status" value="1"/>
</dbReference>
<feature type="domain" description="5'-3' exonuclease" evidence="12">
    <location>
        <begin position="4"/>
        <end position="280"/>
    </location>
</feature>
<dbReference type="InterPro" id="IPR002298">
    <property type="entry name" value="DNA_polymerase_A"/>
</dbReference>
<evidence type="ECO:0000313" key="14">
    <source>
        <dbReference type="EMBL" id="OGZ33588.1"/>
    </source>
</evidence>
<evidence type="ECO:0000256" key="10">
    <source>
        <dbReference type="ARBA" id="ARBA00049244"/>
    </source>
</evidence>
<sequence>MSEQKEKTLVLIDSHALIHRAFHALPELSTKKGERVNAVYGFVSVFLKVLKELKPDYLVAAFDLPGPTFRHKEFEAYKATRVKAPDELYQQIGRVKEILQAFDIPIFEKTGFEADDIIASLVRKSEAQKEKIKNIIVTGDLDTLQLISERTNVFTLKKGIGDTAVYDKEAVRERFGLAPEQMPDFKGLKGDPSDNIPGVPGIGDKTATTLLKEYQDIENLYSKIEEKLKNKKSKLKIKGKDLKLYEKLLKNKDQAIFSKYLATVKKDIPLKFDLAKAKFKQYDIAKVSELFKELEFFSLIARLPRLEDMKEREVVEIKNEKASEPGILEKIEQAKEAGVLSERIYELEKELMPIINQMQEYGIKVDIKKLNELNKKFTGRLEELEKKIHNLTGGAFNINSPQQLSEVLFEKLKLEVKGLKKTPGRVISTAAPELIKLKGQHEVIDLIIEYRELAKLKSTYAESLPRLVDAKDGRLHTQYDQLGAVTGRLSSKNPNLQNIPIKSELGNEIRKAFIAEKGCWLLSADYSQLELRIVASLAEDEKMISILKEGKDIHSATASEVFEVSMEKVTPKMRNSAKALNFGVIYGMSMHGFAQAADIDISRAKTFIKKYFEEFEGVSRYVEKIKEEVACSGYVETLFGRKRFLPEINSSAWNLRASAERAAINFPVQGTAADLMKMAMADISHKLKAKSEKLKMLLQVHDELIFEVQEDEIDFFAPQIKEIMENIYQLSAPLKVEIEIGSNWGELIKWKT</sequence>
<gene>
    <name evidence="14" type="ORF">A2Y98_01490</name>
</gene>
<evidence type="ECO:0000259" key="12">
    <source>
        <dbReference type="SMART" id="SM00475"/>
    </source>
</evidence>
<evidence type="ECO:0000256" key="11">
    <source>
        <dbReference type="SAM" id="Coils"/>
    </source>
</evidence>
<evidence type="ECO:0000256" key="5">
    <source>
        <dbReference type="ARBA" id="ARBA00022705"/>
    </source>
</evidence>
<dbReference type="InterPro" id="IPR020045">
    <property type="entry name" value="DNA_polI_H3TH"/>
</dbReference>
<evidence type="ECO:0000256" key="8">
    <source>
        <dbReference type="ARBA" id="ARBA00023125"/>
    </source>
</evidence>
<feature type="domain" description="DNA-directed DNA polymerase family A palm" evidence="13">
    <location>
        <begin position="506"/>
        <end position="712"/>
    </location>
</feature>
<dbReference type="EC" id="2.7.7.7" evidence="2"/>
<reference evidence="14 15" key="1">
    <citation type="journal article" date="2016" name="Nat. Commun.">
        <title>Thousands of microbial genomes shed light on interconnected biogeochemical processes in an aquifer system.</title>
        <authorList>
            <person name="Anantharaman K."/>
            <person name="Brown C.T."/>
            <person name="Hug L.A."/>
            <person name="Sharon I."/>
            <person name="Castelle C.J."/>
            <person name="Probst A.J."/>
            <person name="Thomas B.C."/>
            <person name="Singh A."/>
            <person name="Wilkins M.J."/>
            <person name="Karaoz U."/>
            <person name="Brodie E.L."/>
            <person name="Williams K.H."/>
            <person name="Hubbard S.S."/>
            <person name="Banfield J.F."/>
        </authorList>
    </citation>
    <scope>NUCLEOTIDE SEQUENCE [LARGE SCALE GENOMIC DNA]</scope>
</reference>
<dbReference type="FunFam" id="1.10.150.20:FF:000002">
    <property type="entry name" value="DNA polymerase I"/>
    <property type="match status" value="1"/>
</dbReference>
<evidence type="ECO:0000256" key="4">
    <source>
        <dbReference type="ARBA" id="ARBA00022695"/>
    </source>
</evidence>
<evidence type="ECO:0000256" key="7">
    <source>
        <dbReference type="ARBA" id="ARBA00022932"/>
    </source>
</evidence>
<dbReference type="Pfam" id="PF01367">
    <property type="entry name" value="5_3_exonuc"/>
    <property type="match status" value="1"/>
</dbReference>
<evidence type="ECO:0000256" key="9">
    <source>
        <dbReference type="ARBA" id="ARBA00023204"/>
    </source>
</evidence>
<keyword evidence="4" id="KW-0548">Nucleotidyltransferase</keyword>
<dbReference type="GO" id="GO:0006302">
    <property type="term" value="P:double-strand break repair"/>
    <property type="evidence" value="ECO:0007669"/>
    <property type="project" value="TreeGrafter"/>
</dbReference>
<dbReference type="Proteomes" id="UP000179099">
    <property type="component" value="Unassembled WGS sequence"/>
</dbReference>
<evidence type="ECO:0000256" key="2">
    <source>
        <dbReference type="ARBA" id="ARBA00012417"/>
    </source>
</evidence>
<comment type="catalytic activity">
    <reaction evidence="10">
        <text>DNA(n) + a 2'-deoxyribonucleoside 5'-triphosphate = DNA(n+1) + diphosphate</text>
        <dbReference type="Rhea" id="RHEA:22508"/>
        <dbReference type="Rhea" id="RHEA-COMP:17339"/>
        <dbReference type="Rhea" id="RHEA-COMP:17340"/>
        <dbReference type="ChEBI" id="CHEBI:33019"/>
        <dbReference type="ChEBI" id="CHEBI:61560"/>
        <dbReference type="ChEBI" id="CHEBI:173112"/>
        <dbReference type="EC" id="2.7.7.7"/>
    </reaction>
</comment>
<keyword evidence="7" id="KW-0239">DNA-directed DNA polymerase</keyword>
<keyword evidence="8" id="KW-0238">DNA-binding</keyword>
<feature type="coiled-coil region" evidence="11">
    <location>
        <begin position="207"/>
        <end position="234"/>
    </location>
</feature>
<evidence type="ECO:0000256" key="1">
    <source>
        <dbReference type="ARBA" id="ARBA00007705"/>
    </source>
</evidence>
<dbReference type="AlphaFoldDB" id="A0A1G2F7J4"/>
<dbReference type="STRING" id="1801992.A2Y98_01490"/>
<comment type="similarity">
    <text evidence="1">Belongs to the DNA polymerase type-A family.</text>
</comment>
<dbReference type="SUPFAM" id="SSF88723">
    <property type="entry name" value="PIN domain-like"/>
    <property type="match status" value="1"/>
</dbReference>
<dbReference type="Gene3D" id="3.30.70.370">
    <property type="match status" value="1"/>
</dbReference>
<dbReference type="SUPFAM" id="SSF56672">
    <property type="entry name" value="DNA/RNA polymerases"/>
    <property type="match status" value="1"/>
</dbReference>
<dbReference type="GO" id="GO:0006261">
    <property type="term" value="P:DNA-templated DNA replication"/>
    <property type="evidence" value="ECO:0007669"/>
    <property type="project" value="InterPro"/>
</dbReference>
<dbReference type="EMBL" id="MHMW01000028">
    <property type="protein sequence ID" value="OGZ33588.1"/>
    <property type="molecule type" value="Genomic_DNA"/>
</dbReference>
<dbReference type="SMART" id="SM00475">
    <property type="entry name" value="53EXOc"/>
    <property type="match status" value="1"/>
</dbReference>
<dbReference type="Gene3D" id="1.10.150.20">
    <property type="entry name" value="5' to 3' exonuclease, C-terminal subdomain"/>
    <property type="match status" value="2"/>
</dbReference>
<dbReference type="FunFam" id="1.20.1060.10:FF:000001">
    <property type="entry name" value="DNA polymerase I"/>
    <property type="match status" value="1"/>
</dbReference>
<evidence type="ECO:0000256" key="6">
    <source>
        <dbReference type="ARBA" id="ARBA00022763"/>
    </source>
</evidence>
<dbReference type="PANTHER" id="PTHR10133">
    <property type="entry name" value="DNA POLYMERASE I"/>
    <property type="match status" value="1"/>
</dbReference>
<evidence type="ECO:0000313" key="15">
    <source>
        <dbReference type="Proteomes" id="UP000179099"/>
    </source>
</evidence>
<dbReference type="InterPro" id="IPR029060">
    <property type="entry name" value="PIN-like_dom_sf"/>
</dbReference>